<feature type="transmembrane region" description="Helical" evidence="7">
    <location>
        <begin position="179"/>
        <end position="198"/>
    </location>
</feature>
<dbReference type="OrthoDB" id="3628at2759"/>
<evidence type="ECO:0000256" key="6">
    <source>
        <dbReference type="ARBA" id="ARBA00023136"/>
    </source>
</evidence>
<dbReference type="Pfam" id="PF04511">
    <property type="entry name" value="DER1"/>
    <property type="match status" value="1"/>
</dbReference>
<keyword evidence="3 7" id="KW-0812">Transmembrane</keyword>
<dbReference type="EMBL" id="VWRR01000011">
    <property type="protein sequence ID" value="KAF6002196.1"/>
    <property type="molecule type" value="Genomic_DNA"/>
</dbReference>
<evidence type="ECO:0000313" key="9">
    <source>
        <dbReference type="Proteomes" id="UP000530660"/>
    </source>
</evidence>
<feature type="transmembrane region" description="Helical" evidence="7">
    <location>
        <begin position="62"/>
        <end position="87"/>
    </location>
</feature>
<reference evidence="8 9" key="1">
    <citation type="journal article" date="2020" name="J. Phycol.">
        <title>Comparative genome analysis reveals Cyanidiococcus gen. nov., a new extremophilic red algal genus sister to Cyanidioschyzon (Cyanidioschyzonaceae, Rhodophyta).</title>
        <authorList>
            <person name="Liu S.-L."/>
            <person name="Chiang Y.-R."/>
            <person name="Yoon H.S."/>
            <person name="Fu H.-Y."/>
        </authorList>
    </citation>
    <scope>NUCLEOTIDE SEQUENCE [LARGE SCALE GENOMIC DNA]</scope>
    <source>
        <strain evidence="8 9">THAL066</strain>
    </source>
</reference>
<gene>
    <name evidence="8" type="ORF">F1559_002280</name>
</gene>
<protein>
    <recommendedName>
        <fullName evidence="7">Derlin</fullName>
    </recommendedName>
</protein>
<evidence type="ECO:0000256" key="2">
    <source>
        <dbReference type="ARBA" id="ARBA00008917"/>
    </source>
</evidence>
<comment type="function">
    <text evidence="7">May be involved in the degradation of misfolded endoplasmic reticulum (ER) luminal proteins.</text>
</comment>
<keyword evidence="5 7" id="KW-1133">Transmembrane helix</keyword>
<dbReference type="Proteomes" id="UP000530660">
    <property type="component" value="Unassembled WGS sequence"/>
</dbReference>
<feature type="transmembrane region" description="Helical" evidence="7">
    <location>
        <begin position="150"/>
        <end position="173"/>
    </location>
</feature>
<feature type="transmembrane region" description="Helical" evidence="7">
    <location>
        <begin position="107"/>
        <end position="129"/>
    </location>
</feature>
<dbReference type="SUPFAM" id="SSF144091">
    <property type="entry name" value="Rhomboid-like"/>
    <property type="match status" value="1"/>
</dbReference>
<evidence type="ECO:0000256" key="4">
    <source>
        <dbReference type="ARBA" id="ARBA00022824"/>
    </source>
</evidence>
<dbReference type="AlphaFoldDB" id="A0A7J7IGG2"/>
<comment type="subcellular location">
    <subcellularLocation>
        <location evidence="1 7">Endoplasmic reticulum membrane</location>
        <topology evidence="1 7">Multi-pass membrane protein</topology>
    </subcellularLocation>
</comment>
<evidence type="ECO:0000256" key="1">
    <source>
        <dbReference type="ARBA" id="ARBA00004477"/>
    </source>
</evidence>
<keyword evidence="4 7" id="KW-0256">Endoplasmic reticulum</keyword>
<keyword evidence="6 7" id="KW-0472">Membrane</keyword>
<name>A0A7J7IGG2_9RHOD</name>
<organism evidence="8 9">
    <name type="scientific">Cyanidiococcus yangmingshanensis</name>
    <dbReference type="NCBI Taxonomy" id="2690220"/>
    <lineage>
        <taxon>Eukaryota</taxon>
        <taxon>Rhodophyta</taxon>
        <taxon>Bangiophyceae</taxon>
        <taxon>Cyanidiales</taxon>
        <taxon>Cyanidiaceae</taxon>
        <taxon>Cyanidiococcus</taxon>
    </lineage>
</organism>
<accession>A0A7J7IGG2</accession>
<evidence type="ECO:0000256" key="3">
    <source>
        <dbReference type="ARBA" id="ARBA00022692"/>
    </source>
</evidence>
<dbReference type="GO" id="GO:0006950">
    <property type="term" value="P:response to stress"/>
    <property type="evidence" value="ECO:0007669"/>
    <property type="project" value="UniProtKB-ARBA"/>
</dbReference>
<sequence>MASFGDSSREDLSLTTFYFSIPRVTRFWLSATSLLTVACGLGIVPARAVILDWERVVRMAELWRPLTSSLLLGPLGIGFLFDLVFLYRFSRALETDVFLGSAAEYTWMLVVVDLFLLIVSAVVTPIPTLGRPLMMAIMHVWSRNFPRERVHVFIFAVPAAYLSFALILINTLLMGGLDISGVLGVVCGHLFYFLHTIYPSLQGSENRKVINTPQFMYRLFGEQLRRGFISQREPESRVRNEAIFSQIRGHRWGAGRRLGATDGVN</sequence>
<proteinExistence type="inferred from homology"/>
<evidence type="ECO:0000256" key="5">
    <source>
        <dbReference type="ARBA" id="ARBA00022989"/>
    </source>
</evidence>
<dbReference type="InterPro" id="IPR035952">
    <property type="entry name" value="Rhomboid-like_sf"/>
</dbReference>
<evidence type="ECO:0000313" key="8">
    <source>
        <dbReference type="EMBL" id="KAF6002196.1"/>
    </source>
</evidence>
<dbReference type="PANTHER" id="PTHR11009">
    <property type="entry name" value="DER1-LIKE PROTEIN, DERLIN"/>
    <property type="match status" value="1"/>
</dbReference>
<comment type="similarity">
    <text evidence="2 7">Belongs to the derlin family.</text>
</comment>
<feature type="transmembrane region" description="Helical" evidence="7">
    <location>
        <begin position="27"/>
        <end position="50"/>
    </location>
</feature>
<dbReference type="InterPro" id="IPR007599">
    <property type="entry name" value="DER1"/>
</dbReference>
<keyword evidence="9" id="KW-1185">Reference proteome</keyword>
<comment type="caution">
    <text evidence="8">The sequence shown here is derived from an EMBL/GenBank/DDBJ whole genome shotgun (WGS) entry which is preliminary data.</text>
</comment>
<evidence type="ECO:0000256" key="7">
    <source>
        <dbReference type="RuleBase" id="RU363059"/>
    </source>
</evidence>
<dbReference type="GO" id="GO:0005789">
    <property type="term" value="C:endoplasmic reticulum membrane"/>
    <property type="evidence" value="ECO:0007669"/>
    <property type="project" value="UniProtKB-SubCell"/>
</dbReference>